<keyword evidence="2" id="KW-0479">Metal-binding</keyword>
<dbReference type="InterPro" id="IPR045054">
    <property type="entry name" value="P4HA-like"/>
</dbReference>
<comment type="cofactor">
    <cofactor evidence="1">
        <name>L-ascorbate</name>
        <dbReference type="ChEBI" id="CHEBI:38290"/>
    </cofactor>
</comment>
<gene>
    <name evidence="9" type="ORF">CTEN210_10743</name>
</gene>
<evidence type="ECO:0000259" key="8">
    <source>
        <dbReference type="PROSITE" id="PS51471"/>
    </source>
</evidence>
<dbReference type="EMBL" id="BLLK01000047">
    <property type="protein sequence ID" value="GFH54267.1"/>
    <property type="molecule type" value="Genomic_DNA"/>
</dbReference>
<name>A0AAD3CXX9_9STRA</name>
<evidence type="ECO:0000256" key="4">
    <source>
        <dbReference type="ARBA" id="ARBA00023002"/>
    </source>
</evidence>
<dbReference type="GO" id="GO:0005783">
    <property type="term" value="C:endoplasmic reticulum"/>
    <property type="evidence" value="ECO:0007669"/>
    <property type="project" value="TreeGrafter"/>
</dbReference>
<dbReference type="Proteomes" id="UP001054902">
    <property type="component" value="Unassembled WGS sequence"/>
</dbReference>
<keyword evidence="7" id="KW-0472">Membrane</keyword>
<evidence type="ECO:0000313" key="10">
    <source>
        <dbReference type="Proteomes" id="UP001054902"/>
    </source>
</evidence>
<dbReference type="GO" id="GO:0004656">
    <property type="term" value="F:procollagen-proline 4-dioxygenase activity"/>
    <property type="evidence" value="ECO:0007669"/>
    <property type="project" value="TreeGrafter"/>
</dbReference>
<evidence type="ECO:0000313" key="9">
    <source>
        <dbReference type="EMBL" id="GFH54267.1"/>
    </source>
</evidence>
<feature type="transmembrane region" description="Helical" evidence="7">
    <location>
        <begin position="21"/>
        <end position="42"/>
    </location>
</feature>
<evidence type="ECO:0000256" key="3">
    <source>
        <dbReference type="ARBA" id="ARBA00022964"/>
    </source>
</evidence>
<keyword evidence="5" id="KW-0408">Iron</keyword>
<dbReference type="GO" id="GO:0005506">
    <property type="term" value="F:iron ion binding"/>
    <property type="evidence" value="ECO:0007669"/>
    <property type="project" value="InterPro"/>
</dbReference>
<dbReference type="PROSITE" id="PS51471">
    <property type="entry name" value="FE2OG_OXY"/>
    <property type="match status" value="1"/>
</dbReference>
<feature type="compositionally biased region" description="Polar residues" evidence="6">
    <location>
        <begin position="355"/>
        <end position="376"/>
    </location>
</feature>
<dbReference type="GO" id="GO:0031418">
    <property type="term" value="F:L-ascorbic acid binding"/>
    <property type="evidence" value="ECO:0007669"/>
    <property type="project" value="InterPro"/>
</dbReference>
<keyword evidence="7" id="KW-1133">Transmembrane helix</keyword>
<dbReference type="InterPro" id="IPR005123">
    <property type="entry name" value="Oxoglu/Fe-dep_dioxygenase_dom"/>
</dbReference>
<dbReference type="Pfam" id="PF13640">
    <property type="entry name" value="2OG-FeII_Oxy_3"/>
    <property type="match status" value="1"/>
</dbReference>
<dbReference type="AlphaFoldDB" id="A0AAD3CXX9"/>
<keyword evidence="7" id="KW-0812">Transmembrane</keyword>
<protein>
    <recommendedName>
        <fullName evidence="8">Fe2OG dioxygenase domain-containing protein</fullName>
    </recommendedName>
</protein>
<evidence type="ECO:0000256" key="5">
    <source>
        <dbReference type="ARBA" id="ARBA00023004"/>
    </source>
</evidence>
<proteinExistence type="predicted"/>
<sequence length="536" mass="61966">MMMLGGRKKKIENPYHQDNTFPNIPRILFISLIFGVPIISFLNRDYIEAALFGIKSEYALSSRSLHGPLSSQSSFSNDVDPNLKTMTFQFPDENEPRTFDAYVQPDVASFYKGNPPSTTIQEPRFKGLAGKFVNFSPDHLQLYWDDGREGMHIADLPPFQAAGTATFPVHRFFFSKRNGDKKEVVHRVHIQPHQNLYIHDAFEEGHAKVEDLTGELLELYNLQKKNLYFAKEYRKFTGRDWLSFYPATKKPIYKMWNADYFGQQHWVTTTETHFVLEPPEDLLTQMTHDEMFRDRIQHPDIRNLTEYRSKEPLLNMTMTVLSVSPRVFEVKSFLSQQEVDHIVHMATGMKLSLSTTSATDGKDATSNSKSRTSHNSWVGRARSPIMDSIYARAADLMRLDEALLRQRHKDEIPEIDHRSSNAEDLQLVHYARSEEYTAHHDFTYPPIHSRGQPARWSTLLLYLNQGMEGGDTCFPKYVNAETTGKLCVTPEIGKAVLFYDQLPDGNMDDFSQHAAEPVRKGEKWLINLWTWNPRFR</sequence>
<comment type="caution">
    <text evidence="9">The sequence shown here is derived from an EMBL/GenBank/DDBJ whole genome shotgun (WGS) entry which is preliminary data.</text>
</comment>
<evidence type="ECO:0000256" key="7">
    <source>
        <dbReference type="SAM" id="Phobius"/>
    </source>
</evidence>
<dbReference type="PANTHER" id="PTHR10869">
    <property type="entry name" value="PROLYL 4-HYDROXYLASE ALPHA SUBUNIT"/>
    <property type="match status" value="1"/>
</dbReference>
<keyword evidence="3" id="KW-0223">Dioxygenase</keyword>
<evidence type="ECO:0000256" key="2">
    <source>
        <dbReference type="ARBA" id="ARBA00022723"/>
    </source>
</evidence>
<dbReference type="Gene3D" id="2.60.120.620">
    <property type="entry name" value="q2cbj1_9rhob like domain"/>
    <property type="match status" value="1"/>
</dbReference>
<keyword evidence="4" id="KW-0560">Oxidoreductase</keyword>
<dbReference type="PANTHER" id="PTHR10869:SF226">
    <property type="entry name" value="PROLYL 4-HYDROXYLASE ALPHA SUBUNIT DOMAIN-CONTAINING PROTEIN"/>
    <property type="match status" value="1"/>
</dbReference>
<reference evidence="9 10" key="1">
    <citation type="journal article" date="2021" name="Sci. Rep.">
        <title>The genome of the diatom Chaetoceros tenuissimus carries an ancient integrated fragment of an extant virus.</title>
        <authorList>
            <person name="Hongo Y."/>
            <person name="Kimura K."/>
            <person name="Takaki Y."/>
            <person name="Yoshida Y."/>
            <person name="Baba S."/>
            <person name="Kobayashi G."/>
            <person name="Nagasaki K."/>
            <person name="Hano T."/>
            <person name="Tomaru Y."/>
        </authorList>
    </citation>
    <scope>NUCLEOTIDE SEQUENCE [LARGE SCALE GENOMIC DNA]</scope>
    <source>
        <strain evidence="9 10">NIES-3715</strain>
    </source>
</reference>
<feature type="region of interest" description="Disordered" evidence="6">
    <location>
        <begin position="355"/>
        <end position="377"/>
    </location>
</feature>
<dbReference type="SMART" id="SM00702">
    <property type="entry name" value="P4Hc"/>
    <property type="match status" value="1"/>
</dbReference>
<dbReference type="InterPro" id="IPR044862">
    <property type="entry name" value="Pro_4_hyd_alph_FE2OG_OXY"/>
</dbReference>
<evidence type="ECO:0000256" key="1">
    <source>
        <dbReference type="ARBA" id="ARBA00001961"/>
    </source>
</evidence>
<evidence type="ECO:0000256" key="6">
    <source>
        <dbReference type="SAM" id="MobiDB-lite"/>
    </source>
</evidence>
<dbReference type="InterPro" id="IPR006620">
    <property type="entry name" value="Pro_4_hyd_alph"/>
</dbReference>
<accession>A0AAD3CXX9</accession>
<organism evidence="9 10">
    <name type="scientific">Chaetoceros tenuissimus</name>
    <dbReference type="NCBI Taxonomy" id="426638"/>
    <lineage>
        <taxon>Eukaryota</taxon>
        <taxon>Sar</taxon>
        <taxon>Stramenopiles</taxon>
        <taxon>Ochrophyta</taxon>
        <taxon>Bacillariophyta</taxon>
        <taxon>Coscinodiscophyceae</taxon>
        <taxon>Chaetocerotophycidae</taxon>
        <taxon>Chaetocerotales</taxon>
        <taxon>Chaetocerotaceae</taxon>
        <taxon>Chaetoceros</taxon>
    </lineage>
</organism>
<keyword evidence="10" id="KW-1185">Reference proteome</keyword>
<feature type="domain" description="Fe2OG dioxygenase" evidence="8">
    <location>
        <begin position="421"/>
        <end position="533"/>
    </location>
</feature>